<organism evidence="2 3">
    <name type="scientific">Fodinibius salinus</name>
    <dbReference type="NCBI Taxonomy" id="860790"/>
    <lineage>
        <taxon>Bacteria</taxon>
        <taxon>Pseudomonadati</taxon>
        <taxon>Balneolota</taxon>
        <taxon>Balneolia</taxon>
        <taxon>Balneolales</taxon>
        <taxon>Balneolaceae</taxon>
        <taxon>Fodinibius</taxon>
    </lineage>
</organism>
<dbReference type="OrthoDB" id="9810477at2"/>
<dbReference type="RefSeq" id="WP_148897473.1">
    <property type="nucleotide sequence ID" value="NZ_VNHY01000001.1"/>
</dbReference>
<dbReference type="AlphaFoldDB" id="A0A5D3YLX6"/>
<comment type="caution">
    <text evidence="2">The sequence shown here is derived from an EMBL/GenBank/DDBJ whole genome shotgun (WGS) entry which is preliminary data.</text>
</comment>
<dbReference type="InterPro" id="IPR016047">
    <property type="entry name" value="M23ase_b-sheet_dom"/>
</dbReference>
<dbReference type="Proteomes" id="UP000324595">
    <property type="component" value="Unassembled WGS sequence"/>
</dbReference>
<dbReference type="SUPFAM" id="SSF51261">
    <property type="entry name" value="Duplicated hybrid motif"/>
    <property type="match status" value="1"/>
</dbReference>
<keyword evidence="3" id="KW-1185">Reference proteome</keyword>
<protein>
    <submittedName>
        <fullName evidence="2">Peptidase family M23</fullName>
    </submittedName>
</protein>
<name>A0A5D3YLX6_9BACT</name>
<sequence length="644" mass="72317">MKHLPTSILILFILFGGSAKVLGQSSFNPSKAEYLWPTNASHYLTSTFGETRTAHFHAALDLKTWGRRGYEVYATRDGIVDRITIGPRGYGKVLYLKHKDGSYSVYAHLLSFNDELQHFADSVRISNNYSFEIDQFSGWVNRTIKQGELIGYSGASGIGPPHLHFELRTPDHKPFNPLLTNLSVKDNIAPQITGISVEPFSHRSTINGSNKIHTQNVWGGNSSYQTSNIRITGPVGLGINVFDQSNGVRNSYAVYELGMRVDGRQMFHAKMDSFSYQETGQMFIDRIYPLLKKQDEGYQRLFVANGNTLPFYTTSSENGILNLAPGKHRVTITAADYFGNRSSVSFSITVLAKSSNPAKKTNTGRKTASGSIVANSHTWSWFPDWVTLSEQQFSTTTITIDSSDNISRHQNGWTLPLQNKDPLFMNIQGTGPTIFRRITPNMTTFLRSADTQSFAIFPKHTFYDTVSVGMAVQKASGDSISVELIPEIVPQQGAFTFYLPKDSMLTTSSSFSFYKLDRFDEDEKWELIPTSFTDKFIKGEVESLGTFVLKSDTIPPKLNNPRLKKRPDGHWVILIDAQDNLSGIAYQKTKITVNGQEGIPEYAPEDNQFVYYHPNFTPTNVMNIKITTFDKVGNKRTTTFELRK</sequence>
<dbReference type="Gene3D" id="2.70.70.10">
    <property type="entry name" value="Glucose Permease (Domain IIA)"/>
    <property type="match status" value="1"/>
</dbReference>
<feature type="domain" description="M23ase beta-sheet core" evidence="1">
    <location>
        <begin position="57"/>
        <end position="112"/>
    </location>
</feature>
<accession>A0A5D3YLX6</accession>
<dbReference type="GO" id="GO:0004222">
    <property type="term" value="F:metalloendopeptidase activity"/>
    <property type="evidence" value="ECO:0007669"/>
    <property type="project" value="TreeGrafter"/>
</dbReference>
<dbReference type="InterPro" id="IPR050570">
    <property type="entry name" value="Cell_wall_metabolism_enzyme"/>
</dbReference>
<dbReference type="EMBL" id="VNHY01000001">
    <property type="protein sequence ID" value="TYP94772.1"/>
    <property type="molecule type" value="Genomic_DNA"/>
</dbReference>
<dbReference type="InterPro" id="IPR011055">
    <property type="entry name" value="Dup_hybrid_motif"/>
</dbReference>
<evidence type="ECO:0000313" key="2">
    <source>
        <dbReference type="EMBL" id="TYP94772.1"/>
    </source>
</evidence>
<dbReference type="PANTHER" id="PTHR21666">
    <property type="entry name" value="PEPTIDASE-RELATED"/>
    <property type="match status" value="1"/>
</dbReference>
<dbReference type="PANTHER" id="PTHR21666:SF270">
    <property type="entry name" value="MUREIN HYDROLASE ACTIVATOR ENVC"/>
    <property type="match status" value="1"/>
</dbReference>
<proteinExistence type="predicted"/>
<reference evidence="2 3" key="1">
    <citation type="submission" date="2019-07" db="EMBL/GenBank/DDBJ databases">
        <title>Genomic Encyclopedia of Archaeal and Bacterial Type Strains, Phase II (KMG-II): from individual species to whole genera.</title>
        <authorList>
            <person name="Goeker M."/>
        </authorList>
    </citation>
    <scope>NUCLEOTIDE SEQUENCE [LARGE SCALE GENOMIC DNA]</scope>
    <source>
        <strain evidence="2 3">DSM 21935</strain>
    </source>
</reference>
<evidence type="ECO:0000259" key="1">
    <source>
        <dbReference type="Pfam" id="PF01551"/>
    </source>
</evidence>
<gene>
    <name evidence="2" type="ORF">LX73_0061</name>
</gene>
<dbReference type="Pfam" id="PF01551">
    <property type="entry name" value="Peptidase_M23"/>
    <property type="match status" value="1"/>
</dbReference>
<evidence type="ECO:0000313" key="3">
    <source>
        <dbReference type="Proteomes" id="UP000324595"/>
    </source>
</evidence>
<dbReference type="CDD" id="cd12797">
    <property type="entry name" value="M23_peptidase"/>
    <property type="match status" value="1"/>
</dbReference>